<evidence type="ECO:0000256" key="1">
    <source>
        <dbReference type="ARBA" id="ARBA00022598"/>
    </source>
</evidence>
<reference evidence="6 7" key="1">
    <citation type="journal article" date="2010" name="Proc. Natl. Acad. Sci. U.S.A.">
        <title>Enigmatic, ultrasmall, uncultivated Archaea.</title>
        <authorList>
            <person name="Baker B.J."/>
            <person name="Comolli L.R."/>
            <person name="Dick G.J."/>
            <person name="Hauser L.J."/>
            <person name="Hyatt D."/>
            <person name="Dill B.D."/>
            <person name="Land M.L."/>
            <person name="Verberkmoes N.C."/>
            <person name="Hettich R.L."/>
            <person name="Banfield J.F."/>
        </authorList>
    </citation>
    <scope>NUCLEOTIDE SEQUENCE [LARGE SCALE GENOMIC DNA]</scope>
</reference>
<evidence type="ECO:0000256" key="2">
    <source>
        <dbReference type="ARBA" id="ARBA00022741"/>
    </source>
</evidence>
<evidence type="ECO:0000313" key="6">
    <source>
        <dbReference type="EMBL" id="EFD92827.1"/>
    </source>
</evidence>
<organism evidence="6 7">
    <name type="scientific">Candidatus Parvarchaeum acidophilus ARMAN-5</name>
    <dbReference type="NCBI Taxonomy" id="662762"/>
    <lineage>
        <taxon>Archaea</taxon>
        <taxon>Candidatus Parvarchaeota</taxon>
        <taxon>Candidatus Parvarchaeum</taxon>
    </lineage>
</organism>
<dbReference type="InterPro" id="IPR017959">
    <property type="entry name" value="Asn/Gln-tRNA_amidoTrfase_suB/E"/>
</dbReference>
<dbReference type="GO" id="GO:0050567">
    <property type="term" value="F:glutaminyl-tRNA synthase (glutamine-hydrolyzing) activity"/>
    <property type="evidence" value="ECO:0007669"/>
    <property type="project" value="TreeGrafter"/>
</dbReference>
<keyword evidence="4" id="KW-0648">Protein biosynthesis</keyword>
<proteinExistence type="predicted"/>
<accession>D6GVI9</accession>
<dbReference type="InterPro" id="IPR006075">
    <property type="entry name" value="Asn/Gln-tRNA_Trfase_suB/E_cat"/>
</dbReference>
<dbReference type="GO" id="GO:0006412">
    <property type="term" value="P:translation"/>
    <property type="evidence" value="ECO:0007669"/>
    <property type="project" value="UniProtKB-KW"/>
</dbReference>
<gene>
    <name evidence="6" type="ORF">BJBARM5_0502</name>
</gene>
<dbReference type="EMBL" id="GG745553">
    <property type="protein sequence ID" value="EFD92827.1"/>
    <property type="molecule type" value="Genomic_DNA"/>
</dbReference>
<feature type="domain" description="Aspartyl/Glutamyl-tRNA(Gln) amidotransferase subunit B/E catalytic" evidence="5">
    <location>
        <begin position="4"/>
        <end position="257"/>
    </location>
</feature>
<protein>
    <submittedName>
        <fullName evidence="6">GatB-like protein</fullName>
    </submittedName>
</protein>
<dbReference type="Proteomes" id="UP000009376">
    <property type="component" value="Unassembled WGS sequence"/>
</dbReference>
<evidence type="ECO:0000259" key="5">
    <source>
        <dbReference type="Pfam" id="PF02934"/>
    </source>
</evidence>
<keyword evidence="2" id="KW-0547">Nucleotide-binding</keyword>
<dbReference type="AlphaFoldDB" id="D6GVI9"/>
<name>D6GVI9_PARA5</name>
<dbReference type="Pfam" id="PF02934">
    <property type="entry name" value="GatB_N"/>
    <property type="match status" value="1"/>
</dbReference>
<dbReference type="SUPFAM" id="SSF55931">
    <property type="entry name" value="Glutamine synthetase/guanido kinase"/>
    <property type="match status" value="1"/>
</dbReference>
<dbReference type="PANTHER" id="PTHR11659:SF2">
    <property type="entry name" value="GLUTAMYL-TRNA(GLN) AMIDOTRANSFERASE SUBUNIT E"/>
    <property type="match status" value="1"/>
</dbReference>
<keyword evidence="3" id="KW-0067">ATP-binding</keyword>
<keyword evidence="1" id="KW-0436">Ligase</keyword>
<sequence length="309" mass="35167">MKIKCGFEWHVQIDSGKLFCRCESEIKENKDFKEIERYIRPSFGETGKIDASAEFEGQKMKTIVYKLFDDTDCLVDIDEEPPHEIDNKALSVGVEMSYALNSYLLKNLIFMRKTIADGSNTTGFQRTAVLALNGAFKFKDKTITIDTISLEEDSARKDSEDENKAVYFLDRIGIPLIEIATGIIETDENEAKEIAMEFGKFTRLFSVKRGIGTIRQDVNLSIEGGKRVELKGFQNIREMDKVILNEAERQKNLIKMKENFSYLIDNLSKDAYSVKEILSHSDSNLAINAIKEGKEIIGMPLPGFKRSPW</sequence>
<dbReference type="InterPro" id="IPR014746">
    <property type="entry name" value="Gln_synth/guanido_kin_cat_dom"/>
</dbReference>
<dbReference type="PANTHER" id="PTHR11659">
    <property type="entry name" value="GLUTAMYL-TRNA GLN AMIDOTRANSFERASE SUBUNIT B MITOCHONDRIAL AND PROKARYOTIC PET112-RELATED"/>
    <property type="match status" value="1"/>
</dbReference>
<evidence type="ECO:0000256" key="4">
    <source>
        <dbReference type="ARBA" id="ARBA00022917"/>
    </source>
</evidence>
<dbReference type="GO" id="GO:0005524">
    <property type="term" value="F:ATP binding"/>
    <property type="evidence" value="ECO:0007669"/>
    <property type="project" value="UniProtKB-KW"/>
</dbReference>
<evidence type="ECO:0000256" key="3">
    <source>
        <dbReference type="ARBA" id="ARBA00022840"/>
    </source>
</evidence>
<dbReference type="GO" id="GO:0070681">
    <property type="term" value="P:glutaminyl-tRNAGln biosynthesis via transamidation"/>
    <property type="evidence" value="ECO:0007669"/>
    <property type="project" value="TreeGrafter"/>
</dbReference>
<evidence type="ECO:0000313" key="7">
    <source>
        <dbReference type="Proteomes" id="UP000009376"/>
    </source>
</evidence>